<evidence type="ECO:0000256" key="3">
    <source>
        <dbReference type="ARBA" id="ARBA00022679"/>
    </source>
</evidence>
<evidence type="ECO:0000313" key="9">
    <source>
        <dbReference type="EMBL" id="RFZ84450.1"/>
    </source>
</evidence>
<keyword evidence="5 8" id="KW-1133">Transmembrane helix</keyword>
<keyword evidence="2" id="KW-1003">Cell membrane</keyword>
<evidence type="ECO:0000256" key="4">
    <source>
        <dbReference type="ARBA" id="ARBA00022692"/>
    </source>
</evidence>
<evidence type="ECO:0000256" key="8">
    <source>
        <dbReference type="SAM" id="Phobius"/>
    </source>
</evidence>
<feature type="transmembrane region" description="Helical" evidence="8">
    <location>
        <begin position="204"/>
        <end position="228"/>
    </location>
</feature>
<feature type="transmembrane region" description="Helical" evidence="8">
    <location>
        <begin position="330"/>
        <end position="354"/>
    </location>
</feature>
<feature type="transmembrane region" description="Helical" evidence="8">
    <location>
        <begin position="375"/>
        <end position="394"/>
    </location>
</feature>
<protein>
    <submittedName>
        <fullName evidence="9">DUF2029 domain-containing protein</fullName>
    </submittedName>
</protein>
<dbReference type="AlphaFoldDB" id="A0A3E2NUC4"/>
<sequence length="418" mass="47858">MACHIPQILSELMAANGTRNVFYKLIDNKHFVLSIWIIIAAFYTYKCIGYHGVNNYLIFKYTYFNALHGQNLYAQYPQYYFDSNHYGPVFSLIMAPFAVLPGDLGLYFWQIFNVSVLFWAIHKLPLDTTKKNIICIICTQELIVMLREFQTNGAIAALVILAWVMVDNKKDFWAGLFIMLGFFIKLYGVIGVVFFLISKQKKQFVAGLFVWAVVLFVLPMLVFTPQFILQSYGDWYHSLVEKNAQNVSMDTQYQDISVMGMTRRIIGHSIAILPVLLTAAATFCISSLKVLNTSVHRQKFLLLCSSLLFIVLFSTGSEYVTYIIAYPGIAIWFVTAPRPFTALQITLFVFAVYFGSLYRTDIFPSYIKLHFINRYALKALPCLLIWLALIAEMLTRKDGEEIVSDYPTQPNIAPTLKN</sequence>
<feature type="transmembrane region" description="Helical" evidence="8">
    <location>
        <begin position="300"/>
        <end position="324"/>
    </location>
</feature>
<dbReference type="GO" id="GO:0005886">
    <property type="term" value="C:plasma membrane"/>
    <property type="evidence" value="ECO:0007669"/>
    <property type="project" value="UniProtKB-SubCell"/>
</dbReference>
<comment type="similarity">
    <text evidence="7">Belongs to the glycosyltransferase 87 family.</text>
</comment>
<dbReference type="Proteomes" id="UP000260823">
    <property type="component" value="Unassembled WGS sequence"/>
</dbReference>
<feature type="transmembrane region" description="Helical" evidence="8">
    <location>
        <begin position="265"/>
        <end position="288"/>
    </location>
</feature>
<dbReference type="InterPro" id="IPR018584">
    <property type="entry name" value="GT87"/>
</dbReference>
<keyword evidence="4 8" id="KW-0812">Transmembrane</keyword>
<keyword evidence="10" id="KW-1185">Reference proteome</keyword>
<comment type="subcellular location">
    <subcellularLocation>
        <location evidence="1">Cell membrane</location>
        <topology evidence="1">Multi-pass membrane protein</topology>
    </subcellularLocation>
</comment>
<keyword evidence="3" id="KW-0808">Transferase</keyword>
<feature type="transmembrane region" description="Helical" evidence="8">
    <location>
        <begin position="172"/>
        <end position="197"/>
    </location>
</feature>
<keyword evidence="6 8" id="KW-0472">Membrane</keyword>
<evidence type="ECO:0000256" key="6">
    <source>
        <dbReference type="ARBA" id="ARBA00023136"/>
    </source>
</evidence>
<evidence type="ECO:0000256" key="5">
    <source>
        <dbReference type="ARBA" id="ARBA00022989"/>
    </source>
</evidence>
<proteinExistence type="inferred from homology"/>
<feature type="transmembrane region" description="Helical" evidence="8">
    <location>
        <begin position="149"/>
        <end position="166"/>
    </location>
</feature>
<dbReference type="GO" id="GO:0016758">
    <property type="term" value="F:hexosyltransferase activity"/>
    <property type="evidence" value="ECO:0007669"/>
    <property type="project" value="InterPro"/>
</dbReference>
<comment type="caution">
    <text evidence="9">The sequence shown here is derived from an EMBL/GenBank/DDBJ whole genome shotgun (WGS) entry which is preliminary data.</text>
</comment>
<evidence type="ECO:0000256" key="7">
    <source>
        <dbReference type="ARBA" id="ARBA00024033"/>
    </source>
</evidence>
<evidence type="ECO:0000256" key="2">
    <source>
        <dbReference type="ARBA" id="ARBA00022475"/>
    </source>
</evidence>
<evidence type="ECO:0000313" key="10">
    <source>
        <dbReference type="Proteomes" id="UP000260823"/>
    </source>
</evidence>
<dbReference type="OrthoDB" id="1070018at2"/>
<dbReference type="Pfam" id="PF09594">
    <property type="entry name" value="GT87"/>
    <property type="match status" value="1"/>
</dbReference>
<evidence type="ECO:0000256" key="1">
    <source>
        <dbReference type="ARBA" id="ARBA00004651"/>
    </source>
</evidence>
<gene>
    <name evidence="9" type="ORF">DYU05_02190</name>
</gene>
<feature type="transmembrane region" description="Helical" evidence="8">
    <location>
        <begin position="104"/>
        <end position="121"/>
    </location>
</feature>
<reference evidence="9 10" key="1">
    <citation type="submission" date="2018-08" db="EMBL/GenBank/DDBJ databases">
        <title>Mucilaginibacter terrae sp. nov., isolated from manganese diggings.</title>
        <authorList>
            <person name="Huang Y."/>
            <person name="Zhou Z."/>
        </authorList>
    </citation>
    <scope>NUCLEOTIDE SEQUENCE [LARGE SCALE GENOMIC DNA]</scope>
    <source>
        <strain evidence="9 10">ZH6</strain>
    </source>
</reference>
<dbReference type="EMBL" id="QWDE01000001">
    <property type="protein sequence ID" value="RFZ84450.1"/>
    <property type="molecule type" value="Genomic_DNA"/>
</dbReference>
<organism evidence="9 10">
    <name type="scientific">Mucilaginibacter terrenus</name>
    <dbReference type="NCBI Taxonomy" id="2482727"/>
    <lineage>
        <taxon>Bacteria</taxon>
        <taxon>Pseudomonadati</taxon>
        <taxon>Bacteroidota</taxon>
        <taxon>Sphingobacteriia</taxon>
        <taxon>Sphingobacteriales</taxon>
        <taxon>Sphingobacteriaceae</taxon>
        <taxon>Mucilaginibacter</taxon>
    </lineage>
</organism>
<name>A0A3E2NUC4_9SPHI</name>
<feature type="transmembrane region" description="Helical" evidence="8">
    <location>
        <begin position="31"/>
        <end position="53"/>
    </location>
</feature>
<accession>A0A3E2NUC4</accession>